<dbReference type="EMBL" id="RFFG01000011">
    <property type="protein sequence ID" value="RMI45894.1"/>
    <property type="molecule type" value="Genomic_DNA"/>
</dbReference>
<comment type="caution">
    <text evidence="2">The sequence shown here is derived from an EMBL/GenBank/DDBJ whole genome shotgun (WGS) entry which is preliminary data.</text>
</comment>
<proteinExistence type="predicted"/>
<dbReference type="InterPro" id="IPR012296">
    <property type="entry name" value="Nuclease_put_TT1808"/>
</dbReference>
<keyword evidence="2" id="KW-0255">Endonuclease</keyword>
<name>A0A3M2M7U9_9ACTN</name>
<dbReference type="Gene3D" id="3.90.1570.10">
    <property type="entry name" value="tt1808, chain A"/>
    <property type="match status" value="1"/>
</dbReference>
<dbReference type="PANTHER" id="PTHR35400">
    <property type="entry name" value="SLR1083 PROTEIN"/>
    <property type="match status" value="1"/>
</dbReference>
<keyword evidence="2" id="KW-0540">Nuclease</keyword>
<dbReference type="CDD" id="cd06260">
    <property type="entry name" value="DUF820-like"/>
    <property type="match status" value="1"/>
</dbReference>
<dbReference type="GO" id="GO:0004519">
    <property type="term" value="F:endonuclease activity"/>
    <property type="evidence" value="ECO:0007669"/>
    <property type="project" value="UniProtKB-KW"/>
</dbReference>
<sequence>MGAAMAAVSPMELPNRAYTIHDMVELNSERWPRYEVLDGILVVSPAPSSDHQILSDNLQTLLTLQAPSGETVISASNLRLHADERGTVPDLIVLYPEVETARRTWFEADEVLAVVEVVSPGNRTHDRVTKTAIYAEAGIPYYLRTELAPFQGQGSCHLPVILVQKLDRDGYQEVERLSSGAVGSLARPFPLKVDPASLLDPRWQRSLYAG</sequence>
<keyword evidence="3" id="KW-1185">Reference proteome</keyword>
<dbReference type="Proteomes" id="UP000282674">
    <property type="component" value="Unassembled WGS sequence"/>
</dbReference>
<protein>
    <submittedName>
        <fullName evidence="2">Uma2 family endonuclease</fullName>
    </submittedName>
</protein>
<feature type="domain" description="Putative restriction endonuclease" evidence="1">
    <location>
        <begin position="25"/>
        <end position="190"/>
    </location>
</feature>
<reference evidence="2 3" key="1">
    <citation type="submission" date="2018-10" db="EMBL/GenBank/DDBJ databases">
        <title>Isolation from soil.</title>
        <authorList>
            <person name="Hu J."/>
        </authorList>
    </citation>
    <scope>NUCLEOTIDE SEQUENCE [LARGE SCALE GENOMIC DNA]</scope>
    <source>
        <strain evidence="2 3">NEAU-Ht49</strain>
    </source>
</reference>
<evidence type="ECO:0000313" key="2">
    <source>
        <dbReference type="EMBL" id="RMI45894.1"/>
    </source>
</evidence>
<dbReference type="InterPro" id="IPR011335">
    <property type="entry name" value="Restrct_endonuc-II-like"/>
</dbReference>
<dbReference type="Pfam" id="PF05685">
    <property type="entry name" value="Uma2"/>
    <property type="match status" value="1"/>
</dbReference>
<evidence type="ECO:0000259" key="1">
    <source>
        <dbReference type="Pfam" id="PF05685"/>
    </source>
</evidence>
<dbReference type="AlphaFoldDB" id="A0A3M2M7U9"/>
<dbReference type="PANTHER" id="PTHR35400:SF3">
    <property type="entry name" value="SLL1072 PROTEIN"/>
    <property type="match status" value="1"/>
</dbReference>
<dbReference type="InterPro" id="IPR008538">
    <property type="entry name" value="Uma2"/>
</dbReference>
<gene>
    <name evidence="2" type="ORF">EBO15_08230</name>
</gene>
<accession>A0A3M2M7U9</accession>
<evidence type="ECO:0000313" key="3">
    <source>
        <dbReference type="Proteomes" id="UP000282674"/>
    </source>
</evidence>
<dbReference type="SUPFAM" id="SSF52980">
    <property type="entry name" value="Restriction endonuclease-like"/>
    <property type="match status" value="1"/>
</dbReference>
<organism evidence="2 3">
    <name type="scientific">Actinomadura harenae</name>
    <dbReference type="NCBI Taxonomy" id="2483351"/>
    <lineage>
        <taxon>Bacteria</taxon>
        <taxon>Bacillati</taxon>
        <taxon>Actinomycetota</taxon>
        <taxon>Actinomycetes</taxon>
        <taxon>Streptosporangiales</taxon>
        <taxon>Thermomonosporaceae</taxon>
        <taxon>Actinomadura</taxon>
    </lineage>
</organism>
<keyword evidence="2" id="KW-0378">Hydrolase</keyword>